<reference evidence="2" key="1">
    <citation type="journal article" date="2014" name="Int. J. Syst. Evol. Microbiol.">
        <title>Complete genome sequence of Corynebacterium casei LMG S-19264T (=DSM 44701T), isolated from a smear-ripened cheese.</title>
        <authorList>
            <consortium name="US DOE Joint Genome Institute (JGI-PGF)"/>
            <person name="Walter F."/>
            <person name="Albersmeier A."/>
            <person name="Kalinowski J."/>
            <person name="Ruckert C."/>
        </authorList>
    </citation>
    <scope>NUCLEOTIDE SEQUENCE</scope>
    <source>
        <strain evidence="2">VKM Ac-1940</strain>
    </source>
</reference>
<dbReference type="EMBL" id="BSER01000008">
    <property type="protein sequence ID" value="GLJ95237.1"/>
    <property type="molecule type" value="Genomic_DNA"/>
</dbReference>
<dbReference type="RefSeq" id="WP_204964732.1">
    <property type="nucleotide sequence ID" value="NZ_BAAAUR010000005.1"/>
</dbReference>
<sequence length="240" mass="23371">MNTARRTASLLTLVAAGVLALAGCATTASPAGSGSPVASEAGPVQVEAGWLDGGRQIALVTWGSSTCVPMASDVALQPDGSLAVTLDDGPADRVCTADLAPRATLVGVPEGVDPAKGVDLVITGGQGHRGQATLTGIAGAVAGEATDYAPSAGWVGGDLIAILTWGSSTCAPVVQDAVASTPTTVAVTFATPAENRPCTMDMAPRVALASVAGVERAGASVVLSGGDAQFATPVTVPVLG</sequence>
<evidence type="ECO:0008006" key="4">
    <source>
        <dbReference type="Google" id="ProtNLM"/>
    </source>
</evidence>
<proteinExistence type="predicted"/>
<gene>
    <name evidence="2" type="ORF">GCM10017591_12990</name>
</gene>
<keyword evidence="3" id="KW-1185">Reference proteome</keyword>
<dbReference type="Proteomes" id="UP001142291">
    <property type="component" value="Unassembled WGS sequence"/>
</dbReference>
<evidence type="ECO:0000256" key="1">
    <source>
        <dbReference type="SAM" id="SignalP"/>
    </source>
</evidence>
<name>A0A9W6M5X9_9MICO</name>
<evidence type="ECO:0000313" key="3">
    <source>
        <dbReference type="Proteomes" id="UP001142291"/>
    </source>
</evidence>
<comment type="caution">
    <text evidence="2">The sequence shown here is derived from an EMBL/GenBank/DDBJ whole genome shotgun (WGS) entry which is preliminary data.</text>
</comment>
<feature type="signal peptide" evidence="1">
    <location>
        <begin position="1"/>
        <end position="30"/>
    </location>
</feature>
<feature type="chain" id="PRO_5040818584" description="Secreted protein" evidence="1">
    <location>
        <begin position="31"/>
        <end position="240"/>
    </location>
</feature>
<keyword evidence="1" id="KW-0732">Signal</keyword>
<protein>
    <recommendedName>
        <fullName evidence="4">Secreted protein</fullName>
    </recommendedName>
</protein>
<organism evidence="2 3">
    <name type="scientific">Microbacterium dextranolyticum</name>
    <dbReference type="NCBI Taxonomy" id="36806"/>
    <lineage>
        <taxon>Bacteria</taxon>
        <taxon>Bacillati</taxon>
        <taxon>Actinomycetota</taxon>
        <taxon>Actinomycetes</taxon>
        <taxon>Micrococcales</taxon>
        <taxon>Microbacteriaceae</taxon>
        <taxon>Microbacterium</taxon>
    </lineage>
</organism>
<reference evidence="2" key="2">
    <citation type="submission" date="2023-01" db="EMBL/GenBank/DDBJ databases">
        <authorList>
            <person name="Sun Q."/>
            <person name="Evtushenko L."/>
        </authorList>
    </citation>
    <scope>NUCLEOTIDE SEQUENCE</scope>
    <source>
        <strain evidence="2">VKM Ac-1940</strain>
    </source>
</reference>
<evidence type="ECO:0000313" key="2">
    <source>
        <dbReference type="EMBL" id="GLJ95237.1"/>
    </source>
</evidence>
<accession>A0A9W6M5X9</accession>
<dbReference type="AlphaFoldDB" id="A0A9W6M5X9"/>
<dbReference type="PROSITE" id="PS51257">
    <property type="entry name" value="PROKAR_LIPOPROTEIN"/>
    <property type="match status" value="1"/>
</dbReference>